<dbReference type="Pfam" id="PF00486">
    <property type="entry name" value="Trans_reg_C"/>
    <property type="match status" value="1"/>
</dbReference>
<name>A0A937W311_UNCTE</name>
<proteinExistence type="predicted"/>
<evidence type="ECO:0000259" key="3">
    <source>
        <dbReference type="PROSITE" id="PS51755"/>
    </source>
</evidence>
<evidence type="ECO:0000256" key="1">
    <source>
        <dbReference type="ARBA" id="ARBA00023125"/>
    </source>
</evidence>
<evidence type="ECO:0000313" key="5">
    <source>
        <dbReference type="Proteomes" id="UP000712673"/>
    </source>
</evidence>
<dbReference type="Proteomes" id="UP000712673">
    <property type="component" value="Unassembled WGS sequence"/>
</dbReference>
<protein>
    <recommendedName>
        <fullName evidence="3">OmpR/PhoB-type domain-containing protein</fullName>
    </recommendedName>
</protein>
<organism evidence="4 5">
    <name type="scientific">Tectimicrobiota bacterium</name>
    <dbReference type="NCBI Taxonomy" id="2528274"/>
    <lineage>
        <taxon>Bacteria</taxon>
        <taxon>Pseudomonadati</taxon>
        <taxon>Nitrospinota/Tectimicrobiota group</taxon>
        <taxon>Candidatus Tectimicrobiota</taxon>
    </lineage>
</organism>
<sequence length="98" mass="11159">MQPSEPQECNVLIYLLAHRERVVSKHALRERLCPDQHVTEATLTQRLMAIRRALGDTGRAQRYIRTVPGRGYRFVAPVVASRVLPTPSTWSHTVILSQ</sequence>
<dbReference type="EMBL" id="VGLS01000761">
    <property type="protein sequence ID" value="MBM3226024.1"/>
    <property type="molecule type" value="Genomic_DNA"/>
</dbReference>
<dbReference type="GO" id="GO:0003677">
    <property type="term" value="F:DNA binding"/>
    <property type="evidence" value="ECO:0007669"/>
    <property type="project" value="UniProtKB-UniRule"/>
</dbReference>
<dbReference type="InterPro" id="IPR036388">
    <property type="entry name" value="WH-like_DNA-bd_sf"/>
</dbReference>
<dbReference type="AlphaFoldDB" id="A0A937W311"/>
<dbReference type="PROSITE" id="PS51755">
    <property type="entry name" value="OMPR_PHOB"/>
    <property type="match status" value="1"/>
</dbReference>
<dbReference type="GO" id="GO:0000160">
    <property type="term" value="P:phosphorelay signal transduction system"/>
    <property type="evidence" value="ECO:0007669"/>
    <property type="project" value="InterPro"/>
</dbReference>
<dbReference type="Gene3D" id="1.10.10.10">
    <property type="entry name" value="Winged helix-like DNA-binding domain superfamily/Winged helix DNA-binding domain"/>
    <property type="match status" value="1"/>
</dbReference>
<dbReference type="InterPro" id="IPR001867">
    <property type="entry name" value="OmpR/PhoB-type_DNA-bd"/>
</dbReference>
<evidence type="ECO:0000256" key="2">
    <source>
        <dbReference type="PROSITE-ProRule" id="PRU01091"/>
    </source>
</evidence>
<feature type="domain" description="OmpR/PhoB-type" evidence="3">
    <location>
        <begin position="1"/>
        <end position="76"/>
    </location>
</feature>
<accession>A0A937W311</accession>
<comment type="caution">
    <text evidence="4">The sequence shown here is derived from an EMBL/GenBank/DDBJ whole genome shotgun (WGS) entry which is preliminary data.</text>
</comment>
<keyword evidence="1 2" id="KW-0238">DNA-binding</keyword>
<dbReference type="InterPro" id="IPR016032">
    <property type="entry name" value="Sig_transdc_resp-reg_C-effctor"/>
</dbReference>
<feature type="DNA-binding region" description="OmpR/PhoB-type" evidence="2">
    <location>
        <begin position="1"/>
        <end position="76"/>
    </location>
</feature>
<dbReference type="SUPFAM" id="SSF46894">
    <property type="entry name" value="C-terminal effector domain of the bipartite response regulators"/>
    <property type="match status" value="1"/>
</dbReference>
<dbReference type="SMART" id="SM00862">
    <property type="entry name" value="Trans_reg_C"/>
    <property type="match status" value="1"/>
</dbReference>
<evidence type="ECO:0000313" key="4">
    <source>
        <dbReference type="EMBL" id="MBM3226024.1"/>
    </source>
</evidence>
<dbReference type="CDD" id="cd00383">
    <property type="entry name" value="trans_reg_C"/>
    <property type="match status" value="1"/>
</dbReference>
<reference evidence="4" key="1">
    <citation type="submission" date="2019-03" db="EMBL/GenBank/DDBJ databases">
        <title>Lake Tanganyika Metagenome-Assembled Genomes (MAGs).</title>
        <authorList>
            <person name="Tran P."/>
        </authorList>
    </citation>
    <scope>NUCLEOTIDE SEQUENCE</scope>
    <source>
        <strain evidence="4">K_DeepCast_65m_m2_066</strain>
    </source>
</reference>
<gene>
    <name evidence="4" type="ORF">FJZ47_19820</name>
</gene>
<dbReference type="GO" id="GO:0006355">
    <property type="term" value="P:regulation of DNA-templated transcription"/>
    <property type="evidence" value="ECO:0007669"/>
    <property type="project" value="InterPro"/>
</dbReference>